<comment type="subcellular location">
    <subcellularLocation>
        <location evidence="1">Membrane</location>
        <topology evidence="1">Multi-pass membrane protein</topology>
    </subcellularLocation>
</comment>
<accession>A0A098VU16</accession>
<dbReference type="OrthoDB" id="276989at2759"/>
<evidence type="ECO:0008006" key="12">
    <source>
        <dbReference type="Google" id="ProtNLM"/>
    </source>
</evidence>
<evidence type="ECO:0000256" key="7">
    <source>
        <dbReference type="ARBA" id="ARBA00023136"/>
    </source>
</evidence>
<evidence type="ECO:0000256" key="3">
    <source>
        <dbReference type="ARBA" id="ARBA00022448"/>
    </source>
</evidence>
<dbReference type="SUPFAM" id="SSF103506">
    <property type="entry name" value="Mitochondrial carrier"/>
    <property type="match status" value="1"/>
</dbReference>
<evidence type="ECO:0000256" key="9">
    <source>
        <dbReference type="RuleBase" id="RU000488"/>
    </source>
</evidence>
<name>A0A098VU16_9MICR</name>
<dbReference type="AlphaFoldDB" id="A0A098VU16"/>
<dbReference type="Proteomes" id="UP000029725">
    <property type="component" value="Unassembled WGS sequence"/>
</dbReference>
<evidence type="ECO:0000256" key="2">
    <source>
        <dbReference type="ARBA" id="ARBA00006375"/>
    </source>
</evidence>
<evidence type="ECO:0000313" key="11">
    <source>
        <dbReference type="Proteomes" id="UP000029725"/>
    </source>
</evidence>
<dbReference type="PANTHER" id="PTHR45667">
    <property type="entry name" value="S-ADENOSYLMETHIONINE MITOCHONDRIAL CARRIER PROTEIN"/>
    <property type="match status" value="1"/>
</dbReference>
<dbReference type="InterPro" id="IPR018108">
    <property type="entry name" value="MCP_transmembrane"/>
</dbReference>
<dbReference type="Gene3D" id="1.50.40.10">
    <property type="entry name" value="Mitochondrial carrier domain"/>
    <property type="match status" value="1"/>
</dbReference>
<organism evidence="10 11">
    <name type="scientific">Mitosporidium daphniae</name>
    <dbReference type="NCBI Taxonomy" id="1485682"/>
    <lineage>
        <taxon>Eukaryota</taxon>
        <taxon>Fungi</taxon>
        <taxon>Fungi incertae sedis</taxon>
        <taxon>Microsporidia</taxon>
        <taxon>Mitosporidium</taxon>
    </lineage>
</organism>
<keyword evidence="7 8" id="KW-0472">Membrane</keyword>
<keyword evidence="3 9" id="KW-0813">Transport</keyword>
<sequence length="282" mass="30790">MGAPTESVPLYNFLVSFEFLSLCCRQGLRAIVGGLRGAYSGLPATLLVSCPSAAIFFYTYEMMNDIFKANRDHFSLSQTLISSVTAELVPLCASVIRTPAEIVKQRRQAHLFGSTYAAFNDLLKKAKGSRMVQCSQLYRGFIPTIIRDISFAAIQFVIYEYNKVHHVVLNLLEPAIKVHKPTASSIGSLSLRVHCGGNFCSHNNALGCAKDSNHAESFTQGTLDSIADLQEKIPNVFVLGTAILNKEGARSLLHGLTPRVAWMTIGGGIFFGAYEQAKSFLS</sequence>
<keyword evidence="6" id="KW-1133">Transmembrane helix</keyword>
<dbReference type="PROSITE" id="PS50920">
    <property type="entry name" value="SOLCAR"/>
    <property type="match status" value="1"/>
</dbReference>
<evidence type="ECO:0000256" key="8">
    <source>
        <dbReference type="PROSITE-ProRule" id="PRU00282"/>
    </source>
</evidence>
<keyword evidence="11" id="KW-1185">Reference proteome</keyword>
<comment type="similarity">
    <text evidence="2 9">Belongs to the mitochondrial carrier (TC 2.A.29) family.</text>
</comment>
<dbReference type="EMBL" id="JMKJ01000055">
    <property type="protein sequence ID" value="KGG52623.1"/>
    <property type="molecule type" value="Genomic_DNA"/>
</dbReference>
<keyword evidence="5" id="KW-0677">Repeat</keyword>
<evidence type="ECO:0000256" key="5">
    <source>
        <dbReference type="ARBA" id="ARBA00022737"/>
    </source>
</evidence>
<dbReference type="RefSeq" id="XP_013239085.1">
    <property type="nucleotide sequence ID" value="XM_013383631.1"/>
</dbReference>
<dbReference type="GeneID" id="25258493"/>
<comment type="caution">
    <text evidence="10">The sequence shown here is derived from an EMBL/GenBank/DDBJ whole genome shotgun (WGS) entry which is preliminary data.</text>
</comment>
<evidence type="ECO:0000256" key="6">
    <source>
        <dbReference type="ARBA" id="ARBA00022989"/>
    </source>
</evidence>
<evidence type="ECO:0000256" key="4">
    <source>
        <dbReference type="ARBA" id="ARBA00022692"/>
    </source>
</evidence>
<dbReference type="HOGENOM" id="CLU_015166_3_0_1"/>
<evidence type="ECO:0000256" key="1">
    <source>
        <dbReference type="ARBA" id="ARBA00004141"/>
    </source>
</evidence>
<reference evidence="10 11" key="1">
    <citation type="submission" date="2014-04" db="EMBL/GenBank/DDBJ databases">
        <title>A new species of microsporidia sheds light on the evolution of extreme parasitism.</title>
        <authorList>
            <person name="Haag K.L."/>
            <person name="James T.Y."/>
            <person name="Larsson R."/>
            <person name="Schaer T.M."/>
            <person name="Refardt D."/>
            <person name="Pombert J.-F."/>
            <person name="Ebert D."/>
        </authorList>
    </citation>
    <scope>NUCLEOTIDE SEQUENCE [LARGE SCALE GENOMIC DNA]</scope>
    <source>
        <strain evidence="10 11">UGP3</strain>
        <tissue evidence="10">Spores</tissue>
    </source>
</reference>
<dbReference type="VEuPathDB" id="MicrosporidiaDB:DI09_14p60"/>
<protein>
    <recommendedName>
        <fullName evidence="12">Mitochondrial carrier protein</fullName>
    </recommendedName>
</protein>
<gene>
    <name evidence="10" type="ORF">DI09_14p60</name>
</gene>
<dbReference type="GO" id="GO:0016020">
    <property type="term" value="C:membrane"/>
    <property type="evidence" value="ECO:0007669"/>
    <property type="project" value="UniProtKB-SubCell"/>
</dbReference>
<dbReference type="InterPro" id="IPR023395">
    <property type="entry name" value="MCP_dom_sf"/>
</dbReference>
<feature type="repeat" description="Solcar" evidence="8">
    <location>
        <begin position="77"/>
        <end position="165"/>
    </location>
</feature>
<dbReference type="Pfam" id="PF00153">
    <property type="entry name" value="Mito_carr"/>
    <property type="match status" value="3"/>
</dbReference>
<keyword evidence="4 8" id="KW-0812">Transmembrane</keyword>
<proteinExistence type="inferred from homology"/>
<evidence type="ECO:0000313" key="10">
    <source>
        <dbReference type="EMBL" id="KGG52623.1"/>
    </source>
</evidence>